<organism evidence="2 3">
    <name type="scientific">Trichonephila clavata</name>
    <name type="common">Joro spider</name>
    <name type="synonym">Nephila clavata</name>
    <dbReference type="NCBI Taxonomy" id="2740835"/>
    <lineage>
        <taxon>Eukaryota</taxon>
        <taxon>Metazoa</taxon>
        <taxon>Ecdysozoa</taxon>
        <taxon>Arthropoda</taxon>
        <taxon>Chelicerata</taxon>
        <taxon>Arachnida</taxon>
        <taxon>Araneae</taxon>
        <taxon>Araneomorphae</taxon>
        <taxon>Entelegynae</taxon>
        <taxon>Araneoidea</taxon>
        <taxon>Nephilidae</taxon>
        <taxon>Trichonephila</taxon>
    </lineage>
</organism>
<evidence type="ECO:0000313" key="3">
    <source>
        <dbReference type="Proteomes" id="UP000887116"/>
    </source>
</evidence>
<protein>
    <recommendedName>
        <fullName evidence="4">DUF4371 domain-containing protein</fullName>
    </recommendedName>
</protein>
<dbReference type="OrthoDB" id="6416985at2759"/>
<gene>
    <name evidence="2" type="ORF">TNCT_196091</name>
</gene>
<accession>A0A8X6LSN3</accession>
<dbReference type="PANTHER" id="PTHR45913">
    <property type="entry name" value="EPM2A-INTERACTING PROTEIN 1"/>
    <property type="match status" value="1"/>
</dbReference>
<feature type="compositionally biased region" description="Pro residues" evidence="1">
    <location>
        <begin position="1"/>
        <end position="11"/>
    </location>
</feature>
<evidence type="ECO:0008006" key="4">
    <source>
        <dbReference type="Google" id="ProtNLM"/>
    </source>
</evidence>
<dbReference type="PANTHER" id="PTHR45913:SF21">
    <property type="entry name" value="DUF4371 DOMAIN-CONTAINING PROTEIN"/>
    <property type="match status" value="1"/>
</dbReference>
<evidence type="ECO:0000256" key="1">
    <source>
        <dbReference type="SAM" id="MobiDB-lite"/>
    </source>
</evidence>
<sequence length="273" mass="31235">MPPELVHPPPKFHSTQRPPVRPDGELVKEAMLEAADSLFEEFKNKKQIVSAINTLQLSAQTVTRRIEVIAENLEAELANDMENCIFFSLQMDESTDVTNISQLAICVKMVFSDFTTKEEFLKVLPLNGSTRGEDIFSTFKKYITDVKLPVQKLSSITTDGAPAMTEIIDKLIEEFSSRFEDFAALEPVLRFFINPFNVTEDDVLEIVSVYFELHNIEDLESEIINLQSDIILKAHSNDKMFWNLVDENKYPILRKFDEMETLWKSSTSLLLVS</sequence>
<name>A0A8X6LSN3_TRICU</name>
<dbReference type="EMBL" id="BMAO01008183">
    <property type="protein sequence ID" value="GFR21506.1"/>
    <property type="molecule type" value="Genomic_DNA"/>
</dbReference>
<reference evidence="2" key="1">
    <citation type="submission" date="2020-07" db="EMBL/GenBank/DDBJ databases">
        <title>Multicomponent nature underlies the extraordinary mechanical properties of spider dragline silk.</title>
        <authorList>
            <person name="Kono N."/>
            <person name="Nakamura H."/>
            <person name="Mori M."/>
            <person name="Yoshida Y."/>
            <person name="Ohtoshi R."/>
            <person name="Malay A.D."/>
            <person name="Moran D.A.P."/>
            <person name="Tomita M."/>
            <person name="Numata K."/>
            <person name="Arakawa K."/>
        </authorList>
    </citation>
    <scope>NUCLEOTIDE SEQUENCE</scope>
</reference>
<proteinExistence type="predicted"/>
<feature type="region of interest" description="Disordered" evidence="1">
    <location>
        <begin position="1"/>
        <end position="21"/>
    </location>
</feature>
<dbReference type="Proteomes" id="UP000887116">
    <property type="component" value="Unassembled WGS sequence"/>
</dbReference>
<dbReference type="AlphaFoldDB" id="A0A8X6LSN3"/>
<evidence type="ECO:0000313" key="2">
    <source>
        <dbReference type="EMBL" id="GFR21506.1"/>
    </source>
</evidence>
<comment type="caution">
    <text evidence="2">The sequence shown here is derived from an EMBL/GenBank/DDBJ whole genome shotgun (WGS) entry which is preliminary data.</text>
</comment>
<keyword evidence="3" id="KW-1185">Reference proteome</keyword>